<reference evidence="1" key="1">
    <citation type="submission" date="2021-03" db="EMBL/GenBank/DDBJ databases">
        <title>Draft genome sequence of rust myrtle Austropuccinia psidii MF-1, a brazilian biotype.</title>
        <authorList>
            <person name="Quecine M.C."/>
            <person name="Pachon D.M.R."/>
            <person name="Bonatelli M.L."/>
            <person name="Correr F.H."/>
            <person name="Franceschini L.M."/>
            <person name="Leite T.F."/>
            <person name="Margarido G.R.A."/>
            <person name="Almeida C.A."/>
            <person name="Ferrarezi J.A."/>
            <person name="Labate C.A."/>
        </authorList>
    </citation>
    <scope>NUCLEOTIDE SEQUENCE</scope>
    <source>
        <strain evidence="1">MF-1</strain>
    </source>
</reference>
<name>A0A9Q3CVW4_9BASI</name>
<accession>A0A9Q3CVW4</accession>
<protein>
    <submittedName>
        <fullName evidence="1">Uncharacterized protein</fullName>
    </submittedName>
</protein>
<evidence type="ECO:0000313" key="2">
    <source>
        <dbReference type="Proteomes" id="UP000765509"/>
    </source>
</evidence>
<evidence type="ECO:0000313" key="1">
    <source>
        <dbReference type="EMBL" id="MBW0491809.1"/>
    </source>
</evidence>
<dbReference type="AlphaFoldDB" id="A0A9Q3CVW4"/>
<proteinExistence type="predicted"/>
<sequence>MVELTSFASFDWDFLVIDTPKGEEPELEFDFFNHYNPSVDRRQGLIIFDADYKDYHNPSESSSNAFFSDKECASVVVFKQIQVVGEDNCVSSLNLSLENVDLPPSSYHFSVKEFWDGKEDPEEIETIMKVVPSAYNHYLDVLSKVKAEKLPAHCACDYHIKLKGSLPPVGVIYSLLNPESDTIRA</sequence>
<gene>
    <name evidence="1" type="ORF">O181_031524</name>
</gene>
<organism evidence="1 2">
    <name type="scientific">Austropuccinia psidii MF-1</name>
    <dbReference type="NCBI Taxonomy" id="1389203"/>
    <lineage>
        <taxon>Eukaryota</taxon>
        <taxon>Fungi</taxon>
        <taxon>Dikarya</taxon>
        <taxon>Basidiomycota</taxon>
        <taxon>Pucciniomycotina</taxon>
        <taxon>Pucciniomycetes</taxon>
        <taxon>Pucciniales</taxon>
        <taxon>Sphaerophragmiaceae</taxon>
        <taxon>Austropuccinia</taxon>
    </lineage>
</organism>
<dbReference type="EMBL" id="AVOT02011267">
    <property type="protein sequence ID" value="MBW0491809.1"/>
    <property type="molecule type" value="Genomic_DNA"/>
</dbReference>
<keyword evidence="2" id="KW-1185">Reference proteome</keyword>
<dbReference type="Proteomes" id="UP000765509">
    <property type="component" value="Unassembled WGS sequence"/>
</dbReference>
<comment type="caution">
    <text evidence="1">The sequence shown here is derived from an EMBL/GenBank/DDBJ whole genome shotgun (WGS) entry which is preliminary data.</text>
</comment>